<reference evidence="1" key="2">
    <citation type="submission" date="2022-12" db="EMBL/GenBank/DDBJ databases">
        <authorList>
            <person name="Sun Q."/>
            <person name="Kim S."/>
        </authorList>
    </citation>
    <scope>NUCLEOTIDE SEQUENCE</scope>
    <source>
        <strain evidence="1">KCTC 12343</strain>
    </source>
</reference>
<name>A0AA87Y4W1_9BURK</name>
<dbReference type="SUPFAM" id="SSF55486">
    <property type="entry name" value="Metalloproteases ('zincins'), catalytic domain"/>
    <property type="match status" value="1"/>
</dbReference>
<protein>
    <submittedName>
        <fullName evidence="1">Uncharacterized protein</fullName>
    </submittedName>
</protein>
<dbReference type="CDD" id="cd09598">
    <property type="entry name" value="M4_like"/>
    <property type="match status" value="1"/>
</dbReference>
<proteinExistence type="predicted"/>
<organism evidence="1 2">
    <name type="scientific">Pseudoduganella albidiflava</name>
    <dbReference type="NCBI Taxonomy" id="321983"/>
    <lineage>
        <taxon>Bacteria</taxon>
        <taxon>Pseudomonadati</taxon>
        <taxon>Pseudomonadota</taxon>
        <taxon>Betaproteobacteria</taxon>
        <taxon>Burkholderiales</taxon>
        <taxon>Oxalobacteraceae</taxon>
        <taxon>Telluria group</taxon>
        <taxon>Pseudoduganella</taxon>
    </lineage>
</organism>
<dbReference type="AlphaFoldDB" id="A0AA87Y4W1"/>
<dbReference type="EMBL" id="BMWV01000021">
    <property type="protein sequence ID" value="GGY66646.1"/>
    <property type="molecule type" value="Genomic_DNA"/>
</dbReference>
<dbReference type="RefSeq" id="WP_229420521.1">
    <property type="nucleotide sequence ID" value="NZ_BMWV01000021.1"/>
</dbReference>
<comment type="caution">
    <text evidence="1">The sequence shown here is derived from an EMBL/GenBank/DDBJ whole genome shotgun (WGS) entry which is preliminary data.</text>
</comment>
<evidence type="ECO:0000313" key="2">
    <source>
        <dbReference type="Proteomes" id="UP000628442"/>
    </source>
</evidence>
<dbReference type="Proteomes" id="UP000628442">
    <property type="component" value="Unassembled WGS sequence"/>
</dbReference>
<sequence>MDQKVIVPGLEAVLATRPELPVGFVPTPSAPYRTHRKVAKLTEQPGYPRLRSAPGVPQPVPATSAGARVLMWKQDPSVSDVGTRKAFLHGVILEGPRDARITSGQPGIAPVSPNAFGDFIVPPDTEQFDAVHTFTVVRQTLTMYQRVLAADDSGALLPWAWNSGNNTAPLQVFPHGLPDVMNAYYSRTERALKFGHFIPSGAPERMFTCRSFDIVAHETAHAVLDGLKPKWILSSAPPQTGGLHESFGDLTAIFLALSQMDQVEAVIAQTRADLHDKTFLADMAEQFGLALGRSNGLRNADNDLTLAETSNQVHAISQVFTGAVYDILADIFSYERQPGLEDDAAVLHRVGGYLCSLTLRALVAAPDAGATYADVANHMLRLAEADGKPVEYRNFIRNRFTLREVVVSDTPLSDDVPPHATLAAAIVDQPQAMQDRRACCGTMNNAQYFDLEDVLEAERQALARWCQGYAARHQHKDAAAASAGSGERAVNK</sequence>
<evidence type="ECO:0000313" key="1">
    <source>
        <dbReference type="EMBL" id="GGY66646.1"/>
    </source>
</evidence>
<gene>
    <name evidence="1" type="ORF">GCM10007387_56060</name>
</gene>
<reference evidence="1" key="1">
    <citation type="journal article" date="2014" name="Int. J. Syst. Evol. Microbiol.">
        <title>Complete genome sequence of Corynebacterium casei LMG S-19264T (=DSM 44701T), isolated from a smear-ripened cheese.</title>
        <authorList>
            <consortium name="US DOE Joint Genome Institute (JGI-PGF)"/>
            <person name="Walter F."/>
            <person name="Albersmeier A."/>
            <person name="Kalinowski J."/>
            <person name="Ruckert C."/>
        </authorList>
    </citation>
    <scope>NUCLEOTIDE SEQUENCE</scope>
    <source>
        <strain evidence="1">KCTC 12343</strain>
    </source>
</reference>
<accession>A0AA87Y4W1</accession>